<reference evidence="1" key="1">
    <citation type="submission" date="2019-08" db="EMBL/GenBank/DDBJ databases">
        <title>The genome of the North American firefly Photinus pyralis.</title>
        <authorList>
            <consortium name="Photinus pyralis genome working group"/>
            <person name="Fallon T.R."/>
            <person name="Sander Lower S.E."/>
            <person name="Weng J.-K."/>
        </authorList>
    </citation>
    <scope>NUCLEOTIDE SEQUENCE</scope>
    <source>
        <strain evidence="1">TRF0915ILg1</strain>
        <tissue evidence="1">Whole body</tissue>
    </source>
</reference>
<protein>
    <submittedName>
        <fullName evidence="1">Uncharacterized protein</fullName>
    </submittedName>
</protein>
<keyword evidence="2" id="KW-1185">Reference proteome</keyword>
<sequence>MVKTPGCSECSVDDASEWLMCDSSDLGFQIRNDNKLIQSMREELIKDPEVEDDSVLNQIW</sequence>
<proteinExistence type="predicted"/>
<feature type="non-terminal residue" evidence="1">
    <location>
        <position position="60"/>
    </location>
</feature>
<dbReference type="AlphaFoldDB" id="A0A8K0CR90"/>
<dbReference type="Proteomes" id="UP000801492">
    <property type="component" value="Unassembled WGS sequence"/>
</dbReference>
<gene>
    <name evidence="1" type="ORF">ILUMI_16341</name>
</gene>
<name>A0A8K0CR90_IGNLU</name>
<dbReference type="EMBL" id="VTPC01061874">
    <property type="protein sequence ID" value="KAF2889832.1"/>
    <property type="molecule type" value="Genomic_DNA"/>
</dbReference>
<accession>A0A8K0CR90</accession>
<organism evidence="1 2">
    <name type="scientific">Ignelater luminosus</name>
    <name type="common">Cucubano</name>
    <name type="synonym">Pyrophorus luminosus</name>
    <dbReference type="NCBI Taxonomy" id="2038154"/>
    <lineage>
        <taxon>Eukaryota</taxon>
        <taxon>Metazoa</taxon>
        <taxon>Ecdysozoa</taxon>
        <taxon>Arthropoda</taxon>
        <taxon>Hexapoda</taxon>
        <taxon>Insecta</taxon>
        <taxon>Pterygota</taxon>
        <taxon>Neoptera</taxon>
        <taxon>Endopterygota</taxon>
        <taxon>Coleoptera</taxon>
        <taxon>Polyphaga</taxon>
        <taxon>Elateriformia</taxon>
        <taxon>Elateroidea</taxon>
        <taxon>Elateridae</taxon>
        <taxon>Agrypninae</taxon>
        <taxon>Pyrophorini</taxon>
        <taxon>Ignelater</taxon>
    </lineage>
</organism>
<comment type="caution">
    <text evidence="1">The sequence shown here is derived from an EMBL/GenBank/DDBJ whole genome shotgun (WGS) entry which is preliminary data.</text>
</comment>
<evidence type="ECO:0000313" key="1">
    <source>
        <dbReference type="EMBL" id="KAF2889832.1"/>
    </source>
</evidence>
<dbReference type="OrthoDB" id="6753532at2759"/>
<evidence type="ECO:0000313" key="2">
    <source>
        <dbReference type="Proteomes" id="UP000801492"/>
    </source>
</evidence>